<comment type="caution">
    <text evidence="2">The sequence shown here is derived from an EMBL/GenBank/DDBJ whole genome shotgun (WGS) entry which is preliminary data.</text>
</comment>
<dbReference type="EMBL" id="CAJZBQ010000038">
    <property type="protein sequence ID" value="CAG9325269.1"/>
    <property type="molecule type" value="Genomic_DNA"/>
</dbReference>
<keyword evidence="3" id="KW-1185">Reference proteome</keyword>
<sequence length="75" mass="7992">MSPLPLDSWITRGDEVTVIDTLALPVIGELLVFWVAVAVKTYGPPAASKLLEIDSFCVVVEEARLVAAVLDGPDV</sequence>
<dbReference type="AlphaFoldDB" id="A0AAU9JAU9"/>
<keyword evidence="1" id="KW-0812">Transmembrane</keyword>
<proteinExistence type="predicted"/>
<dbReference type="Proteomes" id="UP001162131">
    <property type="component" value="Unassembled WGS sequence"/>
</dbReference>
<reference evidence="2" key="1">
    <citation type="submission" date="2021-09" db="EMBL/GenBank/DDBJ databases">
        <authorList>
            <consortium name="AG Swart"/>
            <person name="Singh M."/>
            <person name="Singh A."/>
            <person name="Seah K."/>
            <person name="Emmerich C."/>
        </authorList>
    </citation>
    <scope>NUCLEOTIDE SEQUENCE</scope>
    <source>
        <strain evidence="2">ATCC30299</strain>
    </source>
</reference>
<keyword evidence="1" id="KW-0472">Membrane</keyword>
<keyword evidence="1" id="KW-1133">Transmembrane helix</keyword>
<evidence type="ECO:0000313" key="2">
    <source>
        <dbReference type="EMBL" id="CAG9325269.1"/>
    </source>
</evidence>
<protein>
    <submittedName>
        <fullName evidence="2">Uncharacterized protein</fullName>
    </submittedName>
</protein>
<gene>
    <name evidence="2" type="ORF">BSTOLATCC_MIC38532</name>
</gene>
<feature type="transmembrane region" description="Helical" evidence="1">
    <location>
        <begin position="22"/>
        <end position="39"/>
    </location>
</feature>
<accession>A0AAU9JAU9</accession>
<evidence type="ECO:0000256" key="1">
    <source>
        <dbReference type="SAM" id="Phobius"/>
    </source>
</evidence>
<name>A0AAU9JAU9_9CILI</name>
<evidence type="ECO:0000313" key="3">
    <source>
        <dbReference type="Proteomes" id="UP001162131"/>
    </source>
</evidence>
<organism evidence="2 3">
    <name type="scientific">Blepharisma stoltei</name>
    <dbReference type="NCBI Taxonomy" id="1481888"/>
    <lineage>
        <taxon>Eukaryota</taxon>
        <taxon>Sar</taxon>
        <taxon>Alveolata</taxon>
        <taxon>Ciliophora</taxon>
        <taxon>Postciliodesmatophora</taxon>
        <taxon>Heterotrichea</taxon>
        <taxon>Heterotrichida</taxon>
        <taxon>Blepharismidae</taxon>
        <taxon>Blepharisma</taxon>
    </lineage>
</organism>